<dbReference type="Proteomes" id="UP001354989">
    <property type="component" value="Chromosome"/>
</dbReference>
<reference evidence="1 2" key="1">
    <citation type="submission" date="2021-12" db="EMBL/GenBank/DDBJ databases">
        <title>Genome sequencing of bacteria with rrn-lacking chromosome and rrn-plasmid.</title>
        <authorList>
            <person name="Anda M."/>
            <person name="Iwasaki W."/>
        </authorList>
    </citation>
    <scope>NUCLEOTIDE SEQUENCE [LARGE SCALE GENOMIC DNA]</scope>
    <source>
        <strain evidence="1 2">NBRC 101262</strain>
    </source>
</reference>
<evidence type="ECO:0000313" key="1">
    <source>
        <dbReference type="EMBL" id="BDC99238.1"/>
    </source>
</evidence>
<accession>A0ABM7VE58</accession>
<protein>
    <submittedName>
        <fullName evidence="1">Uncharacterized protein</fullName>
    </submittedName>
</protein>
<sequence length="39" mass="4044">MAHGSMLLPIIFHGLAPEAIGDAPSAHGQVVYTKVETLA</sequence>
<name>A0ABM7VE58_9BACT</name>
<organism evidence="1 2">
    <name type="scientific">Persicobacter psychrovividus</name>
    <dbReference type="NCBI Taxonomy" id="387638"/>
    <lineage>
        <taxon>Bacteria</taxon>
        <taxon>Pseudomonadati</taxon>
        <taxon>Bacteroidota</taxon>
        <taxon>Cytophagia</taxon>
        <taxon>Cytophagales</taxon>
        <taxon>Persicobacteraceae</taxon>
        <taxon>Persicobacter</taxon>
    </lineage>
</organism>
<evidence type="ECO:0000313" key="2">
    <source>
        <dbReference type="Proteomes" id="UP001354989"/>
    </source>
</evidence>
<dbReference type="EMBL" id="AP025292">
    <property type="protein sequence ID" value="BDC99238.1"/>
    <property type="molecule type" value="Genomic_DNA"/>
</dbReference>
<proteinExistence type="predicted"/>
<keyword evidence="2" id="KW-1185">Reference proteome</keyword>
<gene>
    <name evidence="1" type="ORF">PEPS_15190</name>
</gene>